<organism evidence="3 4">
    <name type="scientific">Methanosarcina barkeri 227</name>
    <dbReference type="NCBI Taxonomy" id="1434106"/>
    <lineage>
        <taxon>Archaea</taxon>
        <taxon>Methanobacteriati</taxon>
        <taxon>Methanobacteriota</taxon>
        <taxon>Stenosarchaea group</taxon>
        <taxon>Methanomicrobia</taxon>
        <taxon>Methanosarcinales</taxon>
        <taxon>Methanosarcinaceae</taxon>
        <taxon>Methanosarcina</taxon>
    </lineage>
</organism>
<dbReference type="Gene3D" id="1.25.10.10">
    <property type="entry name" value="Leucine-rich Repeat Variant"/>
    <property type="match status" value="4"/>
</dbReference>
<keyword evidence="1" id="KW-0677">Repeat</keyword>
<dbReference type="RefSeq" id="WP_048117295.1">
    <property type="nucleotide sequence ID" value="NZ_CP009530.1"/>
</dbReference>
<dbReference type="Proteomes" id="UP000033079">
    <property type="component" value="Chromosome"/>
</dbReference>
<evidence type="ECO:0000313" key="3">
    <source>
        <dbReference type="EMBL" id="AKB57040.1"/>
    </source>
</evidence>
<evidence type="ECO:0000313" key="4">
    <source>
        <dbReference type="Proteomes" id="UP000033079"/>
    </source>
</evidence>
<evidence type="ECO:0000256" key="1">
    <source>
        <dbReference type="ARBA" id="ARBA00022737"/>
    </source>
</evidence>
<dbReference type="InterPro" id="IPR016024">
    <property type="entry name" value="ARM-type_fold"/>
</dbReference>
<name>A0A0E3QYN4_METBA</name>
<dbReference type="InterPro" id="IPR011989">
    <property type="entry name" value="ARM-like"/>
</dbReference>
<dbReference type="PANTHER" id="PTHR10648:SF4">
    <property type="entry name" value="PROTEIN PHOSPHATASE 2 (FORMERLY 2A), REGULATORY SUBUNIT A, BETA ISOFORM-RELATED"/>
    <property type="match status" value="1"/>
</dbReference>
<dbReference type="InterPro" id="IPR051023">
    <property type="entry name" value="PP2A_Regulatory_Subunit_A"/>
</dbReference>
<reference evidence="3 4" key="1">
    <citation type="submission" date="2014-07" db="EMBL/GenBank/DDBJ databases">
        <title>Methanogenic archaea and the global carbon cycle.</title>
        <authorList>
            <person name="Henriksen J.R."/>
            <person name="Luke J."/>
            <person name="Reinhart S."/>
            <person name="Benedict M.N."/>
            <person name="Youngblut N.D."/>
            <person name="Metcalf M.E."/>
            <person name="Whitaker R.J."/>
            <person name="Metcalf W.W."/>
        </authorList>
    </citation>
    <scope>NUCLEOTIDE SEQUENCE [LARGE SCALE GENOMIC DNA]</scope>
    <source>
        <strain evidence="3 4">227</strain>
    </source>
</reference>
<dbReference type="PANTHER" id="PTHR10648">
    <property type="entry name" value="SERINE/THREONINE-PROTEIN PHOSPHATASE PP2A 65 KDA REGULATORY SUBUNIT"/>
    <property type="match status" value="1"/>
</dbReference>
<dbReference type="SUPFAM" id="SSF48371">
    <property type="entry name" value="ARM repeat"/>
    <property type="match status" value="2"/>
</dbReference>
<dbReference type="HOGENOM" id="CLU_319496_0_0_2"/>
<feature type="region of interest" description="Disordered" evidence="2">
    <location>
        <begin position="417"/>
        <end position="492"/>
    </location>
</feature>
<evidence type="ECO:0000256" key="2">
    <source>
        <dbReference type="SAM" id="MobiDB-lite"/>
    </source>
</evidence>
<dbReference type="KEGG" id="mbar:MSBR2_0524"/>
<dbReference type="AlphaFoldDB" id="A0A0E3QYN4"/>
<dbReference type="PATRIC" id="fig|1434106.5.peg.638"/>
<proteinExistence type="predicted"/>
<dbReference type="GeneID" id="24799459"/>
<protein>
    <submittedName>
        <fullName evidence="3">Uncharacterized protein</fullName>
    </submittedName>
</protein>
<feature type="compositionally biased region" description="Basic and acidic residues" evidence="2">
    <location>
        <begin position="417"/>
        <end position="446"/>
    </location>
</feature>
<gene>
    <name evidence="3" type="ORF">MSBR2_0524</name>
</gene>
<dbReference type="GO" id="GO:0000159">
    <property type="term" value="C:protein phosphatase type 2A complex"/>
    <property type="evidence" value="ECO:0007669"/>
    <property type="project" value="TreeGrafter"/>
</dbReference>
<dbReference type="EMBL" id="CP009530">
    <property type="protein sequence ID" value="AKB57040.1"/>
    <property type="molecule type" value="Genomic_DNA"/>
</dbReference>
<dbReference type="GO" id="GO:0019888">
    <property type="term" value="F:protein phosphatase regulator activity"/>
    <property type="evidence" value="ECO:0007669"/>
    <property type="project" value="TreeGrafter"/>
</dbReference>
<feature type="compositionally biased region" description="Basic and acidic residues" evidence="2">
    <location>
        <begin position="455"/>
        <end position="492"/>
    </location>
</feature>
<dbReference type="Pfam" id="PF13646">
    <property type="entry name" value="HEAT_2"/>
    <property type="match status" value="1"/>
</dbReference>
<dbReference type="GO" id="GO:0005829">
    <property type="term" value="C:cytosol"/>
    <property type="evidence" value="ECO:0007669"/>
    <property type="project" value="TreeGrafter"/>
</dbReference>
<accession>A0A0E3QYN4</accession>
<sequence length="930" mass="106177">MSEQPEIHNKVFSQFSDDRIEAAKQLGTFFEVLPDRNQAFEDLLRLCSDGEDAVREKAINSLVTVFPNVPDRKLAWDKFVNLTAYPVESVMTAAANALVSVFSLMQDKNKAWENLAGLINSRSSMEDANREIVSSLNYIIKEVPDKGQVWKDLLKMGASEYPYVREKSALLLNLVFPKLADREKEKAWNEVLELASESADEKIREQATRTLGVIYTQMPEEMKDETLETLLELAVSGNPEVQKEALLALPPVFFHIPDKKKAWNDIIKLTGDENEYVRKQAIDALVFIFPEMPDKKKIWADFLNLAKARDDYIRNMAADALVSLFSGLDNKASLCEELIELSGNEDEAVQSTAVNILTKAFPHISCKREAYSELVRLAETKDSPVLRKVVSKLTSAYPELCNIPEVSEREWEEIRKRGVQDKTWKSNSGKLEKPWGEYESKGDRRFEKKGKFRKEKSGEKENVGEKEKTGEQEKSGEKEETGEKEKPGSLQFYEKEHRKPVSNLFKKPVSDNFGLEVESRAYIRRKDMTDLFAGSGSGLSGKEEAVSKLINLISDPDPQRRRGAIESLLTAYSRYTGKTQDIWNELLNLTGEEETDTRRDAADLLSEVFPVVEEKSTVFFDLVKLTESQEAHLRRRATELLASAFAYCEDKQAAWNELVRLVSVEDREVRKGAILALSSGYIEVPDKEKAWKDLLSFSDHSDSFVQRAATRALGPAFFYVPDKTQAWRDLKALTDNPYVYVRRYALRSLGRASLWRALRAENEATYIFGLKEAVNYLEEASKASIGFHIPEFYHPFYQALLFILFSDRPGIAKLESERYLSKMTDEVREQTERQKLLEIFEQFSELLTRAGRLSPGDLSGQKKLLKTSILLLDQFSGFFDNKEEMAIFAQKTVKKEKPVKKEYSNLGKALLERVEKKKASLTKDRKKKNF</sequence>